<dbReference type="FunFam" id="1.10.10.10:FF:000001">
    <property type="entry name" value="LysR family transcriptional regulator"/>
    <property type="match status" value="1"/>
</dbReference>
<dbReference type="OrthoDB" id="9813056at2"/>
<dbReference type="PANTHER" id="PTHR30537:SF1">
    <property type="entry name" value="HTH-TYPE TRANSCRIPTIONAL REGULATOR PGRR"/>
    <property type="match status" value="1"/>
</dbReference>
<dbReference type="InterPro" id="IPR000847">
    <property type="entry name" value="LysR_HTH_N"/>
</dbReference>
<dbReference type="SUPFAM" id="SSF46785">
    <property type="entry name" value="Winged helix' DNA-binding domain"/>
    <property type="match status" value="1"/>
</dbReference>
<name>A0A329Y7I2_RHITR</name>
<dbReference type="EMBL" id="QMKK01000056">
    <property type="protein sequence ID" value="RAX37872.1"/>
    <property type="molecule type" value="Genomic_DNA"/>
</dbReference>
<dbReference type="SUPFAM" id="SSF53850">
    <property type="entry name" value="Periplasmic binding protein-like II"/>
    <property type="match status" value="1"/>
</dbReference>
<evidence type="ECO:0000256" key="6">
    <source>
        <dbReference type="ARBA" id="ARBA00067332"/>
    </source>
</evidence>
<evidence type="ECO:0000256" key="1">
    <source>
        <dbReference type="ARBA" id="ARBA00009437"/>
    </source>
</evidence>
<evidence type="ECO:0000259" key="8">
    <source>
        <dbReference type="PROSITE" id="PS50931"/>
    </source>
</evidence>
<evidence type="ECO:0000256" key="7">
    <source>
        <dbReference type="ARBA" id="ARBA00083243"/>
    </source>
</evidence>
<keyword evidence="2" id="KW-0805">Transcription regulation</keyword>
<evidence type="ECO:0000313" key="10">
    <source>
        <dbReference type="Proteomes" id="UP000251205"/>
    </source>
</evidence>
<sequence>MNEKPTFAELGAFLAAARHRNFRKAAEELGIAPSTLSHFIRRLEERLETRLLHRSTRSVSLTSAGEAFANRLSPLIHDLDEALVEAANTKDSPRGPLRVLASDVVAALLMETVVPTFFSEYPHVQLELVANSAFVDIVAEGFDAAFRLGDDIPKDMIALKFGAKSRMKVVGSPAYLKGRQLPASPEELDVLDCVRSRPATGVPYRWEFEKGGKKISVDPVGAFTVNRSELALQAALRGLGVSYVPERLCRTHLETGALVSLLDDWSSTYEGLCLYYPGHRLVPPALRAFINVVKRSEFA</sequence>
<dbReference type="GO" id="GO:0006351">
    <property type="term" value="P:DNA-templated transcription"/>
    <property type="evidence" value="ECO:0007669"/>
    <property type="project" value="TreeGrafter"/>
</dbReference>
<protein>
    <recommendedName>
        <fullName evidence="6">HTH-type transcriptional regulator TtuA</fullName>
    </recommendedName>
    <alternativeName>
        <fullName evidence="7">Tartrate utilization transcriptional regulator</fullName>
    </alternativeName>
</protein>
<evidence type="ECO:0000256" key="5">
    <source>
        <dbReference type="ARBA" id="ARBA00054626"/>
    </source>
</evidence>
<keyword evidence="3" id="KW-0238">DNA-binding</keyword>
<dbReference type="InterPro" id="IPR036388">
    <property type="entry name" value="WH-like_DNA-bd_sf"/>
</dbReference>
<organism evidence="9 10">
    <name type="scientific">Rhizobium tropici</name>
    <dbReference type="NCBI Taxonomy" id="398"/>
    <lineage>
        <taxon>Bacteria</taxon>
        <taxon>Pseudomonadati</taxon>
        <taxon>Pseudomonadota</taxon>
        <taxon>Alphaproteobacteria</taxon>
        <taxon>Hyphomicrobiales</taxon>
        <taxon>Rhizobiaceae</taxon>
        <taxon>Rhizobium/Agrobacterium group</taxon>
        <taxon>Rhizobium</taxon>
    </lineage>
</organism>
<dbReference type="Proteomes" id="UP000251205">
    <property type="component" value="Unassembled WGS sequence"/>
</dbReference>
<dbReference type="PROSITE" id="PS50931">
    <property type="entry name" value="HTH_LYSR"/>
    <property type="match status" value="1"/>
</dbReference>
<gene>
    <name evidence="9" type="ORF">DQ393_29745</name>
</gene>
<dbReference type="Gene3D" id="3.40.190.290">
    <property type="match status" value="1"/>
</dbReference>
<dbReference type="GO" id="GO:0003700">
    <property type="term" value="F:DNA-binding transcription factor activity"/>
    <property type="evidence" value="ECO:0007669"/>
    <property type="project" value="InterPro"/>
</dbReference>
<evidence type="ECO:0000256" key="3">
    <source>
        <dbReference type="ARBA" id="ARBA00023125"/>
    </source>
</evidence>
<dbReference type="InterPro" id="IPR005119">
    <property type="entry name" value="LysR_subst-bd"/>
</dbReference>
<dbReference type="Pfam" id="PF00126">
    <property type="entry name" value="HTH_1"/>
    <property type="match status" value="1"/>
</dbReference>
<keyword evidence="4" id="KW-0804">Transcription</keyword>
<comment type="similarity">
    <text evidence="1">Belongs to the LysR transcriptional regulatory family.</text>
</comment>
<reference evidence="9 10" key="1">
    <citation type="submission" date="2018-06" db="EMBL/GenBank/DDBJ databases">
        <title>Whole Genome Sequence of an efficient microsymbiont, Rhizobium tropici.</title>
        <authorList>
            <person name="Srinivasan R."/>
            <person name="Singh H.V."/>
            <person name="Srivastava R."/>
            <person name="Kumari B."/>
            <person name="Radhakrishna A."/>
        </authorList>
    </citation>
    <scope>NUCLEOTIDE SEQUENCE [LARGE SCALE GENOMIC DNA]</scope>
    <source>
        <strain evidence="9 10">IGFRI Rhizo-19</strain>
    </source>
</reference>
<dbReference type="InterPro" id="IPR058163">
    <property type="entry name" value="LysR-type_TF_proteobact-type"/>
</dbReference>
<accession>A0A329Y7I2</accession>
<proteinExistence type="inferred from homology"/>
<dbReference type="InterPro" id="IPR036390">
    <property type="entry name" value="WH_DNA-bd_sf"/>
</dbReference>
<dbReference type="Pfam" id="PF03466">
    <property type="entry name" value="LysR_substrate"/>
    <property type="match status" value="1"/>
</dbReference>
<feature type="domain" description="HTH lysR-type" evidence="8">
    <location>
        <begin position="5"/>
        <end position="62"/>
    </location>
</feature>
<evidence type="ECO:0000256" key="4">
    <source>
        <dbReference type="ARBA" id="ARBA00023163"/>
    </source>
</evidence>
<dbReference type="PANTHER" id="PTHR30537">
    <property type="entry name" value="HTH-TYPE TRANSCRIPTIONAL REGULATOR"/>
    <property type="match status" value="1"/>
</dbReference>
<dbReference type="GO" id="GO:0043565">
    <property type="term" value="F:sequence-specific DNA binding"/>
    <property type="evidence" value="ECO:0007669"/>
    <property type="project" value="TreeGrafter"/>
</dbReference>
<evidence type="ECO:0000313" key="9">
    <source>
        <dbReference type="EMBL" id="RAX37872.1"/>
    </source>
</evidence>
<dbReference type="Gene3D" id="1.10.10.10">
    <property type="entry name" value="Winged helix-like DNA-binding domain superfamily/Winged helix DNA-binding domain"/>
    <property type="match status" value="1"/>
</dbReference>
<dbReference type="AlphaFoldDB" id="A0A329Y7I2"/>
<evidence type="ECO:0000256" key="2">
    <source>
        <dbReference type="ARBA" id="ARBA00023015"/>
    </source>
</evidence>
<dbReference type="RefSeq" id="WP_112345306.1">
    <property type="nucleotide sequence ID" value="NZ_QMKK01000056.1"/>
</dbReference>
<comment type="function">
    <text evidence="5">Transcriptional regulator of the ttuABCDE tartrate utilization operon.</text>
</comment>
<comment type="caution">
    <text evidence="9">The sequence shown here is derived from an EMBL/GenBank/DDBJ whole genome shotgun (WGS) entry which is preliminary data.</text>
</comment>